<feature type="domain" description="TonB-dependent receptor plug" evidence="15">
    <location>
        <begin position="52"/>
        <end position="156"/>
    </location>
</feature>
<organism evidence="16 17">
    <name type="scientific">Fermentimonas caenicola</name>
    <dbReference type="NCBI Taxonomy" id="1562970"/>
    <lineage>
        <taxon>Bacteria</taxon>
        <taxon>Pseudomonadati</taxon>
        <taxon>Bacteroidota</taxon>
        <taxon>Bacteroidia</taxon>
        <taxon>Bacteroidales</taxon>
        <taxon>Dysgonomonadaceae</taxon>
        <taxon>Fermentimonas</taxon>
    </lineage>
</organism>
<comment type="similarity">
    <text evidence="11 12">Belongs to the TonB-dependent receptor family.</text>
</comment>
<dbReference type="PATRIC" id="fig|1562970.3.peg.2332"/>
<keyword evidence="8 12" id="KW-0798">TonB box</keyword>
<dbReference type="EMBL" id="LN515532">
    <property type="protein sequence ID" value="CEA17086.1"/>
    <property type="molecule type" value="Genomic_DNA"/>
</dbReference>
<evidence type="ECO:0000256" key="11">
    <source>
        <dbReference type="PROSITE-ProRule" id="PRU01360"/>
    </source>
</evidence>
<dbReference type="PROSITE" id="PS52016">
    <property type="entry name" value="TONB_DEPENDENT_REC_3"/>
    <property type="match status" value="1"/>
</dbReference>
<evidence type="ECO:0000256" key="12">
    <source>
        <dbReference type="RuleBase" id="RU003357"/>
    </source>
</evidence>
<dbReference type="Gene3D" id="2.40.170.20">
    <property type="entry name" value="TonB-dependent receptor, beta-barrel domain"/>
    <property type="match status" value="1"/>
</dbReference>
<evidence type="ECO:0000259" key="14">
    <source>
        <dbReference type="Pfam" id="PF00593"/>
    </source>
</evidence>
<keyword evidence="3 11" id="KW-1134">Transmembrane beta strand</keyword>
<dbReference type="HOGENOM" id="CLU_008287_15_2_10"/>
<comment type="subcellular location">
    <subcellularLocation>
        <location evidence="1 11">Cell outer membrane</location>
        <topology evidence="1 11">Multi-pass membrane protein</topology>
    </subcellularLocation>
</comment>
<dbReference type="SUPFAM" id="SSF56935">
    <property type="entry name" value="Porins"/>
    <property type="match status" value="1"/>
</dbReference>
<evidence type="ECO:0000256" key="7">
    <source>
        <dbReference type="ARBA" id="ARBA00023065"/>
    </source>
</evidence>
<evidence type="ECO:0000256" key="8">
    <source>
        <dbReference type="ARBA" id="ARBA00023077"/>
    </source>
</evidence>
<dbReference type="GO" id="GO:0009279">
    <property type="term" value="C:cell outer membrane"/>
    <property type="evidence" value="ECO:0007669"/>
    <property type="project" value="UniProtKB-SubCell"/>
</dbReference>
<dbReference type="AlphaFoldDB" id="A0A098C3R3"/>
<dbReference type="InterPro" id="IPR012910">
    <property type="entry name" value="Plug_dom"/>
</dbReference>
<evidence type="ECO:0000256" key="6">
    <source>
        <dbReference type="ARBA" id="ARBA00023004"/>
    </source>
</evidence>
<keyword evidence="7" id="KW-0406">Ion transport</keyword>
<dbReference type="PANTHER" id="PTHR32552">
    <property type="entry name" value="FERRICHROME IRON RECEPTOR-RELATED"/>
    <property type="match status" value="1"/>
</dbReference>
<dbReference type="GO" id="GO:0006826">
    <property type="term" value="P:iron ion transport"/>
    <property type="evidence" value="ECO:0007669"/>
    <property type="project" value="UniProtKB-KW"/>
</dbReference>
<evidence type="ECO:0000256" key="3">
    <source>
        <dbReference type="ARBA" id="ARBA00022452"/>
    </source>
</evidence>
<protein>
    <recommendedName>
        <fullName evidence="18">TonB-dependent receptor</fullName>
    </recommendedName>
</protein>
<name>A0A098C3R3_9BACT</name>
<feature type="chain" id="PRO_5001933485" description="TonB-dependent receptor" evidence="13">
    <location>
        <begin position="21"/>
        <end position="791"/>
    </location>
</feature>
<keyword evidence="13" id="KW-0732">Signal</keyword>
<evidence type="ECO:0000256" key="2">
    <source>
        <dbReference type="ARBA" id="ARBA00022448"/>
    </source>
</evidence>
<dbReference type="Pfam" id="PF00593">
    <property type="entry name" value="TonB_dep_Rec_b-barrel"/>
    <property type="match status" value="1"/>
</dbReference>
<gene>
    <name evidence="16" type="ORF">ING2E5B_2361</name>
</gene>
<dbReference type="OrthoDB" id="9775095at2"/>
<evidence type="ECO:0000313" key="17">
    <source>
        <dbReference type="Proteomes" id="UP000032417"/>
    </source>
</evidence>
<keyword evidence="4" id="KW-0410">Iron transport</keyword>
<dbReference type="STRING" id="1562970.ING2E5B_2361"/>
<keyword evidence="2 11" id="KW-0813">Transport</keyword>
<evidence type="ECO:0000259" key="15">
    <source>
        <dbReference type="Pfam" id="PF07715"/>
    </source>
</evidence>
<evidence type="ECO:0000256" key="10">
    <source>
        <dbReference type="ARBA" id="ARBA00023237"/>
    </source>
</evidence>
<keyword evidence="10 11" id="KW-0998">Cell outer membrane</keyword>
<evidence type="ECO:0000313" key="16">
    <source>
        <dbReference type="EMBL" id="CEA17086.1"/>
    </source>
</evidence>
<evidence type="ECO:0008006" key="18">
    <source>
        <dbReference type="Google" id="ProtNLM"/>
    </source>
</evidence>
<sequence>MKKLILLMSVVCYTFITASGADYEKENPQDTLRVYYLDEFVISSSVKETNNLKNMPTAVSVVSPKQLQNTQIESLPDLSSYIPNFFIPTYGSKVSTPIYIRGIGARLGSQTVSLYVDNVPSFNPSAFDFEFQDIQRVEVLRGAQGTLYGRNAIGGIVNLYTLSPLAYQGTRLTISGGNYGQFSLMGSNYSKLSNNFGLSAAAYYKRDDGYFTNSYTGEKVDNSENAGGKIKLEWQASPDFKAILFGNYDYVTGGAFPYMHVDSTRSNFNEPSSYDRHLFTNGLSLEWRRSGFTVHSTTGFQYLKDDMKMDQDYTSNSVFSINQKQKQHSISQEFTVKSDLNKTYSWVLGAFGFYDRRVVDTPVAIKEDGMVAMQGHLDTAMERMGAPLRIVYANDRIDLPGIYTKPSKGAALFHQSTINDLFGVEGLSATAGLRFDYEQTAIDFSTESDGGDVNLKFQIPNRPMPDIFVEGDTLIEGSFSRDFGQLLPKFALKYNYSPTSMIYLSASKGYKTGGYNEQVFSEVLQGALSESIMRNAMSGMPPGMLPGGGAPGNGDEDPSLEEMLSYDPETSWTYELGGRYEMLNNKLSLTYALFYSRVNDIQIIKLTRQGTSGRTVENAGKSESKGFELSVKYSPISNLSFYGDYGFANARFKDYQASEDVNYAGNYIPFAPRHTLSLGAGYVYKFGNGSFIDRFIANVQYTGVGKIYWTESNEDVNGEELYQPFYGLVNGTVAVEKGVFSLELWGKNLLGKDYNSFLFEASDMTTGNTNSFVQRGYPARIGATLRYTFDR</sequence>
<keyword evidence="6" id="KW-0408">Iron</keyword>
<feature type="signal peptide" evidence="13">
    <location>
        <begin position="1"/>
        <end position="20"/>
    </location>
</feature>
<dbReference type="InterPro" id="IPR039426">
    <property type="entry name" value="TonB-dep_rcpt-like"/>
</dbReference>
<keyword evidence="5 11" id="KW-0812">Transmembrane</keyword>
<evidence type="ECO:0000256" key="5">
    <source>
        <dbReference type="ARBA" id="ARBA00022692"/>
    </source>
</evidence>
<dbReference type="Pfam" id="PF07715">
    <property type="entry name" value="Plug"/>
    <property type="match status" value="1"/>
</dbReference>
<dbReference type="KEGG" id="pbt:ING2E5B_2361"/>
<dbReference type="InterPro" id="IPR000531">
    <property type="entry name" value="Beta-barrel_TonB"/>
</dbReference>
<keyword evidence="17" id="KW-1185">Reference proteome</keyword>
<dbReference type="Proteomes" id="UP000032417">
    <property type="component" value="Chromosome 1"/>
</dbReference>
<dbReference type="InterPro" id="IPR036942">
    <property type="entry name" value="Beta-barrel_TonB_sf"/>
</dbReference>
<keyword evidence="9 11" id="KW-0472">Membrane</keyword>
<evidence type="ECO:0000256" key="9">
    <source>
        <dbReference type="ARBA" id="ARBA00023136"/>
    </source>
</evidence>
<reference evidence="16 17" key="1">
    <citation type="submission" date="2014-08" db="EMBL/GenBank/DDBJ databases">
        <authorList>
            <person name="Wibberg D."/>
        </authorList>
    </citation>
    <scope>NUCLEOTIDE SEQUENCE [LARGE SCALE GENOMIC DNA]</scope>
    <source>
        <strain evidence="17">ING2-E5B</strain>
    </source>
</reference>
<evidence type="ECO:0000256" key="4">
    <source>
        <dbReference type="ARBA" id="ARBA00022496"/>
    </source>
</evidence>
<accession>A0A098C3R3</accession>
<evidence type="ECO:0000256" key="1">
    <source>
        <dbReference type="ARBA" id="ARBA00004571"/>
    </source>
</evidence>
<dbReference type="PANTHER" id="PTHR32552:SF81">
    <property type="entry name" value="TONB-DEPENDENT OUTER MEMBRANE RECEPTOR"/>
    <property type="match status" value="1"/>
</dbReference>
<proteinExistence type="inferred from homology"/>
<feature type="domain" description="TonB-dependent receptor-like beta-barrel" evidence="14">
    <location>
        <begin position="256"/>
        <end position="749"/>
    </location>
</feature>
<evidence type="ECO:0000256" key="13">
    <source>
        <dbReference type="SAM" id="SignalP"/>
    </source>
</evidence>